<protein>
    <submittedName>
        <fullName evidence="2">Uncharacterized protein</fullName>
    </submittedName>
</protein>
<dbReference type="AlphaFoldDB" id="A0A195F515"/>
<feature type="region of interest" description="Disordered" evidence="1">
    <location>
        <begin position="51"/>
        <end position="70"/>
    </location>
</feature>
<keyword evidence="3" id="KW-1185">Reference proteome</keyword>
<proteinExistence type="predicted"/>
<evidence type="ECO:0000313" key="2">
    <source>
        <dbReference type="EMBL" id="KYN35169.1"/>
    </source>
</evidence>
<name>A0A195F515_9HYME</name>
<dbReference type="EMBL" id="KQ981820">
    <property type="protein sequence ID" value="KYN35169.1"/>
    <property type="molecule type" value="Genomic_DNA"/>
</dbReference>
<evidence type="ECO:0000313" key="3">
    <source>
        <dbReference type="Proteomes" id="UP000078541"/>
    </source>
</evidence>
<evidence type="ECO:0000256" key="1">
    <source>
        <dbReference type="SAM" id="MobiDB-lite"/>
    </source>
</evidence>
<accession>A0A195F515</accession>
<gene>
    <name evidence="2" type="ORF">ALC56_10343</name>
</gene>
<dbReference type="Proteomes" id="UP000078541">
    <property type="component" value="Unassembled WGS sequence"/>
</dbReference>
<feature type="compositionally biased region" description="Basic and acidic residues" evidence="1">
    <location>
        <begin position="61"/>
        <end position="70"/>
    </location>
</feature>
<sequence>MTHQQKRNPGCILGATRRLARLIFSRWCRSGARNDDVVPGFAVFSAGLHREPPYANGTRENNGKTRGNNEIRRGSRTRTVTLRSARDGAPVRSVSRPNETTTPGDVAARYLGYARVSLLSLQLANTHYAEYGRCAGDAAAAVTCDATTSFPVAVVASTVVVHQRPAARMSYRGRSAAPQRPSGTFTFEARAPAHGVVDARKTKKKTDRKVFASRPLAFTRSSVHARAPFRPIPYGLFVRRRQL</sequence>
<reference evidence="2 3" key="1">
    <citation type="submission" date="2016-03" db="EMBL/GenBank/DDBJ databases">
        <title>Trachymyrmex septentrionalis WGS genome.</title>
        <authorList>
            <person name="Nygaard S."/>
            <person name="Hu H."/>
            <person name="Boomsma J."/>
            <person name="Zhang G."/>
        </authorList>
    </citation>
    <scope>NUCLEOTIDE SEQUENCE [LARGE SCALE GENOMIC DNA]</scope>
    <source>
        <strain evidence="2">Tsep2-gDNA-1</strain>
        <tissue evidence="2">Whole body</tissue>
    </source>
</reference>
<organism evidence="2 3">
    <name type="scientific">Trachymyrmex septentrionalis</name>
    <dbReference type="NCBI Taxonomy" id="34720"/>
    <lineage>
        <taxon>Eukaryota</taxon>
        <taxon>Metazoa</taxon>
        <taxon>Ecdysozoa</taxon>
        <taxon>Arthropoda</taxon>
        <taxon>Hexapoda</taxon>
        <taxon>Insecta</taxon>
        <taxon>Pterygota</taxon>
        <taxon>Neoptera</taxon>
        <taxon>Endopterygota</taxon>
        <taxon>Hymenoptera</taxon>
        <taxon>Apocrita</taxon>
        <taxon>Aculeata</taxon>
        <taxon>Formicoidea</taxon>
        <taxon>Formicidae</taxon>
        <taxon>Myrmicinae</taxon>
        <taxon>Trachymyrmex</taxon>
    </lineage>
</organism>